<accession>A0ABT1RUS0</accession>
<evidence type="ECO:0000313" key="2">
    <source>
        <dbReference type="Proteomes" id="UP001524502"/>
    </source>
</evidence>
<sequence length="148" mass="16779">MLEELRDLEERGQMSMFDLAGDGPMLLVDINYKEKQAIIPFPTARLSELLGSVDIEIPPERVYLGGNSVLQIRLLHNGTKEAAALAQLFQKHHSLDLVNRVSKAITGPDSRVSKQIKKHLKEGRYNKIEEILNEANHCIKAKNREPER</sequence>
<organism evidence="1 2">
    <name type="scientific">Anaerovorax odorimutans</name>
    <dbReference type="NCBI Taxonomy" id="109327"/>
    <lineage>
        <taxon>Bacteria</taxon>
        <taxon>Bacillati</taxon>
        <taxon>Bacillota</taxon>
        <taxon>Clostridia</taxon>
        <taxon>Peptostreptococcales</taxon>
        <taxon>Anaerovoracaceae</taxon>
        <taxon>Anaerovorax</taxon>
    </lineage>
</organism>
<proteinExistence type="predicted"/>
<comment type="caution">
    <text evidence="1">The sequence shown here is derived from an EMBL/GenBank/DDBJ whole genome shotgun (WGS) entry which is preliminary data.</text>
</comment>
<gene>
    <name evidence="1" type="ORF">NE619_17975</name>
</gene>
<reference evidence="1 2" key="1">
    <citation type="submission" date="2022-06" db="EMBL/GenBank/DDBJ databases">
        <title>Isolation of gut microbiota from human fecal samples.</title>
        <authorList>
            <person name="Pamer E.G."/>
            <person name="Barat B."/>
            <person name="Waligurski E."/>
            <person name="Medina S."/>
            <person name="Paddock L."/>
            <person name="Mostad J."/>
        </authorList>
    </citation>
    <scope>NUCLEOTIDE SEQUENCE [LARGE SCALE GENOMIC DNA]</scope>
    <source>
        <strain evidence="1 2">SL.3.17</strain>
    </source>
</reference>
<name>A0ABT1RUS0_9FIRM</name>
<protein>
    <submittedName>
        <fullName evidence="1">Uncharacterized protein</fullName>
    </submittedName>
</protein>
<dbReference type="Proteomes" id="UP001524502">
    <property type="component" value="Unassembled WGS sequence"/>
</dbReference>
<keyword evidence="2" id="KW-1185">Reference proteome</keyword>
<dbReference type="EMBL" id="JANFXK010000056">
    <property type="protein sequence ID" value="MCQ4638621.1"/>
    <property type="molecule type" value="Genomic_DNA"/>
</dbReference>
<evidence type="ECO:0000313" key="1">
    <source>
        <dbReference type="EMBL" id="MCQ4638621.1"/>
    </source>
</evidence>